<dbReference type="Gene3D" id="3.50.30.10">
    <property type="entry name" value="Phosphohistidine domain"/>
    <property type="match status" value="1"/>
</dbReference>
<feature type="transmembrane region" description="Helical" evidence="1">
    <location>
        <begin position="343"/>
        <end position="362"/>
    </location>
</feature>
<dbReference type="SUPFAM" id="SSF52009">
    <property type="entry name" value="Phosphohistidine domain"/>
    <property type="match status" value="1"/>
</dbReference>
<dbReference type="InterPro" id="IPR036873">
    <property type="entry name" value="Rhodanese-like_dom_sf"/>
</dbReference>
<dbReference type="Proteomes" id="UP000054854">
    <property type="component" value="Unassembled WGS sequence"/>
</dbReference>
<dbReference type="Proteomes" id="UP000255316">
    <property type="component" value="Unassembled WGS sequence"/>
</dbReference>
<feature type="transmembrane region" description="Helical" evidence="1">
    <location>
        <begin position="422"/>
        <end position="440"/>
    </location>
</feature>
<evidence type="ECO:0000313" key="6">
    <source>
        <dbReference type="Proteomes" id="UP000255316"/>
    </source>
</evidence>
<evidence type="ECO:0000313" key="5">
    <source>
        <dbReference type="Proteomes" id="UP000054854"/>
    </source>
</evidence>
<accession>A0A378IGD6</accession>
<feature type="transmembrane region" description="Helical" evidence="1">
    <location>
        <begin position="89"/>
        <end position="115"/>
    </location>
</feature>
<keyword evidence="1" id="KW-1133">Transmembrane helix</keyword>
<gene>
    <name evidence="3" type="ORF">Lcin_1599</name>
    <name evidence="4" type="ORF">NCTC12438_00891</name>
</gene>
<proteinExistence type="predicted"/>
<dbReference type="SUPFAM" id="SSF56059">
    <property type="entry name" value="Glutathione synthetase ATP-binding domain-like"/>
    <property type="match status" value="1"/>
</dbReference>
<evidence type="ECO:0000313" key="4">
    <source>
        <dbReference type="EMBL" id="STX34297.1"/>
    </source>
</evidence>
<dbReference type="InterPro" id="IPR013815">
    <property type="entry name" value="ATP_grasp_subdomain_1"/>
</dbReference>
<dbReference type="GO" id="GO:0005524">
    <property type="term" value="F:ATP binding"/>
    <property type="evidence" value="ECO:0007669"/>
    <property type="project" value="InterPro"/>
</dbReference>
<dbReference type="PANTHER" id="PTHR43615">
    <property type="entry name" value="PHOSPHOENOLPYRUVATE SYNTHASE-RELATED"/>
    <property type="match status" value="1"/>
</dbReference>
<protein>
    <submittedName>
        <fullName evidence="4">Pyruvate phosphate dikinase</fullName>
    </submittedName>
</protein>
<dbReference type="InterPro" id="IPR036637">
    <property type="entry name" value="Phosphohistidine_dom_sf"/>
</dbReference>
<dbReference type="InterPro" id="IPR001763">
    <property type="entry name" value="Rhodanese-like_dom"/>
</dbReference>
<keyword evidence="4" id="KW-0808">Transferase</keyword>
<name>A0A378IGD6_9GAMM</name>
<dbReference type="EMBL" id="UGNX01000001">
    <property type="protein sequence ID" value="STX34297.1"/>
    <property type="molecule type" value="Genomic_DNA"/>
</dbReference>
<dbReference type="InterPro" id="IPR051549">
    <property type="entry name" value="PEP_Utilizing_Enz"/>
</dbReference>
<feature type="transmembrane region" description="Helical" evidence="1">
    <location>
        <begin position="382"/>
        <end position="402"/>
    </location>
</feature>
<keyword evidence="5" id="KW-1185">Reference proteome</keyword>
<dbReference type="Gene3D" id="3.40.250.10">
    <property type="entry name" value="Rhodanese-like domain"/>
    <property type="match status" value="1"/>
</dbReference>
<evidence type="ECO:0000313" key="3">
    <source>
        <dbReference type="EMBL" id="KTC87240.1"/>
    </source>
</evidence>
<dbReference type="Pfam" id="PF00581">
    <property type="entry name" value="Rhodanese"/>
    <property type="match status" value="1"/>
</dbReference>
<dbReference type="SMART" id="SM00450">
    <property type="entry name" value="RHOD"/>
    <property type="match status" value="1"/>
</dbReference>
<dbReference type="InterPro" id="IPR002192">
    <property type="entry name" value="PPDK_AMP/ATP-bd"/>
</dbReference>
<sequence>MRSISQPSPLKWALIKPFIRLLSKLAVVREVRGETEHRTGVYTPVHEDSSTVSTKQFSTTVAFGTKSIVLCLLFTYANPVYAIPPPETLAFLGGSLVYSGLIVIGLISIFFKYIWIKTKLYMLWRLYQPWIIFILILSIFALGFSSIPSIGIRNTPVTVQMIKHWKERNSQFVFIDLRDSSEYDKIHIAGALNFPAGTGLNDYLKKNTDKKIILYCDNGFKSATLSWLDADQNLLKQVHHEKRLFYFPDGLYQFMTLGEQSPAPVVINVPWEYTQYLLKKAPFMLLPFQEDKQALAQYQQIVSKQDIPIMSYQQSHDALAEQLNNKFKSVNSYFTSNNQIQPFPITSFVMVLGILFATMLFIRRKELLRSLFAETSAWYQWANVLISLIMTVPTIAFSMQLAIPFDVYLYKVDPNLPMNAAYLIPIYTLFVLVLGIHLMYPKKKRLDFLRYQLNAVFAPTQSKLTVRQISWKVILIPSTCLYVLYLIPLSLSSMFIISIFLLVPIVVDLLLYMLIYQFKNTDKQALSLLQQCHYDCAPEGNSFIQINTNSERSLGTIQLTIEHQPLYLGLFTSEIINSNKSNQSASFQEEYDLKEGKLTKLSGITRNLLLLFQQDIEFTVDQEYRIILIKLHHNYHDSRVLNRHILLKHYQMLPGLIQDQRFTSLPLQETFANPTPLLLSILKQRWSDEGGCLKALRKLGLLIKKKEITQEQFIAFCNQIYIDNALEQAIFSSNKLLTWIRNKVVRLQFHLATESILQDYHMLIAPKTQLRIMKLTEYLHQPLSVWELQRILKRALTALYKQSTMWQFYSSLLHQNAFRQLQIAATKTSSNISELLHSSFAEPQSLAITSYYELSDQANFKINLKQKANIHDSFLNTEYVRTHLRQSQLKEWQLINLLVEKLTQQLELPLSLSYLTMNEFRSLPKKRSILIDLLKDRYTIWKLRNEYQFPSTFSFHDIEQMPLNTAEQITNIQPQSLAIRVAGKQHICTGTAVVFKEGLNLETLSRCTILIADNLLPEQIIACQHIKGVILKQGGYLSHSAIIAREKNMVMIAQFPITTLNDKIKLIISGNQVNILKNKVLDWDFLEEQKDNTAIGNKAQRLALLSHNRFNIPESIILKHNTIKTIYDLVSSSSEHPLWQEYYGELKQLFDLVATDTPIIVRSSTNVEDSSAYSYAGIFYSQANIHNMDKFISAICSSWENMVKRRTIVKEYSGENELNLHLIIQPYIKGQAGGVLFTESETPDLMCVEVASNGIEGVTEGNGALASLHINAQGQTFYEQGEKNILNKKQYQDLYHLGRQLETLFGKAQDIEWIIADQQLYVIQCRDISEKARLIEHPIIDRASHEL</sequence>
<evidence type="ECO:0000259" key="2">
    <source>
        <dbReference type="PROSITE" id="PS50206"/>
    </source>
</evidence>
<keyword evidence="1" id="KW-0472">Membrane</keyword>
<keyword evidence="4" id="KW-0418">Kinase</keyword>
<reference evidence="3 5" key="1">
    <citation type="submission" date="2015-11" db="EMBL/GenBank/DDBJ databases">
        <title>Genomic analysis of 38 Legionella species identifies large and diverse effector repertoires.</title>
        <authorList>
            <person name="Burstein D."/>
            <person name="Amaro F."/>
            <person name="Zusman T."/>
            <person name="Lifshitz Z."/>
            <person name="Cohen O."/>
            <person name="Gilbert J.A."/>
            <person name="Pupko T."/>
            <person name="Shuman H.A."/>
            <person name="Segal G."/>
        </authorList>
    </citation>
    <scope>NUCLEOTIDE SEQUENCE [LARGE SCALE GENOMIC DNA]</scope>
    <source>
        <strain evidence="3 5">CDC#72-OH-14</strain>
    </source>
</reference>
<feature type="transmembrane region" description="Helical" evidence="1">
    <location>
        <begin position="57"/>
        <end position="77"/>
    </location>
</feature>
<dbReference type="InterPro" id="IPR008279">
    <property type="entry name" value="PEP-util_enz_mobile_dom"/>
</dbReference>
<dbReference type="Gene3D" id="3.30.1490.20">
    <property type="entry name" value="ATP-grasp fold, A domain"/>
    <property type="match status" value="1"/>
</dbReference>
<dbReference type="PROSITE" id="PS50206">
    <property type="entry name" value="RHODANESE_3"/>
    <property type="match status" value="1"/>
</dbReference>
<reference evidence="4 6" key="2">
    <citation type="submission" date="2018-06" db="EMBL/GenBank/DDBJ databases">
        <authorList>
            <consortium name="Pathogen Informatics"/>
            <person name="Doyle S."/>
        </authorList>
    </citation>
    <scope>NUCLEOTIDE SEQUENCE [LARGE SCALE GENOMIC DNA]</scope>
    <source>
        <strain evidence="4 6">NCTC12438</strain>
    </source>
</reference>
<dbReference type="GO" id="GO:0016301">
    <property type="term" value="F:kinase activity"/>
    <property type="evidence" value="ECO:0007669"/>
    <property type="project" value="UniProtKB-KW"/>
</dbReference>
<evidence type="ECO:0000256" key="1">
    <source>
        <dbReference type="SAM" id="Phobius"/>
    </source>
</evidence>
<dbReference type="Gene3D" id="3.30.470.20">
    <property type="entry name" value="ATP-grasp fold, B domain"/>
    <property type="match status" value="1"/>
</dbReference>
<organism evidence="4 6">
    <name type="scientific">Legionella cincinnatiensis</name>
    <dbReference type="NCBI Taxonomy" id="28085"/>
    <lineage>
        <taxon>Bacteria</taxon>
        <taxon>Pseudomonadati</taxon>
        <taxon>Pseudomonadota</taxon>
        <taxon>Gammaproteobacteria</taxon>
        <taxon>Legionellales</taxon>
        <taxon>Legionellaceae</taxon>
        <taxon>Legionella</taxon>
    </lineage>
</organism>
<keyword evidence="1" id="KW-0812">Transmembrane</keyword>
<dbReference type="PANTHER" id="PTHR43615:SF1">
    <property type="entry name" value="PPDK_N DOMAIN-CONTAINING PROTEIN"/>
    <property type="match status" value="1"/>
</dbReference>
<dbReference type="EMBL" id="LNXX01000020">
    <property type="protein sequence ID" value="KTC87240.1"/>
    <property type="molecule type" value="Genomic_DNA"/>
</dbReference>
<dbReference type="CDD" id="cd00158">
    <property type="entry name" value="RHOD"/>
    <property type="match status" value="1"/>
</dbReference>
<keyword evidence="4" id="KW-0670">Pyruvate</keyword>
<dbReference type="SUPFAM" id="SSF52821">
    <property type="entry name" value="Rhodanese/Cell cycle control phosphatase"/>
    <property type="match status" value="1"/>
</dbReference>
<dbReference type="Pfam" id="PF01326">
    <property type="entry name" value="PPDK_N"/>
    <property type="match status" value="2"/>
</dbReference>
<feature type="transmembrane region" description="Helical" evidence="1">
    <location>
        <begin position="127"/>
        <end position="147"/>
    </location>
</feature>
<dbReference type="STRING" id="28085.Lcin_1599"/>
<dbReference type="Pfam" id="PF00391">
    <property type="entry name" value="PEP-utilizers"/>
    <property type="match status" value="1"/>
</dbReference>
<feature type="domain" description="Rhodanese" evidence="2">
    <location>
        <begin position="168"/>
        <end position="228"/>
    </location>
</feature>